<evidence type="ECO:0000256" key="1">
    <source>
        <dbReference type="PROSITE-ProRule" id="PRU00169"/>
    </source>
</evidence>
<dbReference type="EMBL" id="VIKS01000019">
    <property type="protein sequence ID" value="TQV80021.1"/>
    <property type="molecule type" value="Genomic_DNA"/>
</dbReference>
<dbReference type="PANTHER" id="PTHR45228">
    <property type="entry name" value="CYCLIC DI-GMP PHOSPHODIESTERASE TM_0186-RELATED"/>
    <property type="match status" value="1"/>
</dbReference>
<keyword evidence="2" id="KW-0175">Coiled coil</keyword>
<comment type="caution">
    <text evidence="5">The sequence shown here is derived from an EMBL/GenBank/DDBJ whole genome shotgun (WGS) entry which is preliminary data.</text>
</comment>
<dbReference type="InterPro" id="IPR011006">
    <property type="entry name" value="CheY-like_superfamily"/>
</dbReference>
<dbReference type="SUPFAM" id="SSF52172">
    <property type="entry name" value="CheY-like"/>
    <property type="match status" value="1"/>
</dbReference>
<evidence type="ECO:0000313" key="6">
    <source>
        <dbReference type="Proteomes" id="UP000315439"/>
    </source>
</evidence>
<evidence type="ECO:0000259" key="3">
    <source>
        <dbReference type="PROSITE" id="PS50110"/>
    </source>
</evidence>
<accession>A0A545TS99</accession>
<dbReference type="CDD" id="cd17569">
    <property type="entry name" value="REC_HupR-like"/>
    <property type="match status" value="1"/>
</dbReference>
<dbReference type="PROSITE" id="PS51832">
    <property type="entry name" value="HD_GYP"/>
    <property type="match status" value="1"/>
</dbReference>
<feature type="modified residue" description="4-aspartylphosphate" evidence="1">
    <location>
        <position position="69"/>
    </location>
</feature>
<proteinExistence type="predicted"/>
<dbReference type="GO" id="GO:0000160">
    <property type="term" value="P:phosphorelay signal transduction system"/>
    <property type="evidence" value="ECO:0007669"/>
    <property type="project" value="InterPro"/>
</dbReference>
<dbReference type="PROSITE" id="PS50110">
    <property type="entry name" value="RESPONSE_REGULATORY"/>
    <property type="match status" value="1"/>
</dbReference>
<dbReference type="InterPro" id="IPR037522">
    <property type="entry name" value="HD_GYP_dom"/>
</dbReference>
<dbReference type="Gene3D" id="1.10.3210.10">
    <property type="entry name" value="Hypothetical protein af1432"/>
    <property type="match status" value="1"/>
</dbReference>
<reference evidence="5 6" key="1">
    <citation type="submission" date="2019-07" db="EMBL/GenBank/DDBJ databases">
        <title>Draft genome for Aliikangiella sp. M105.</title>
        <authorList>
            <person name="Wang G."/>
        </authorList>
    </citation>
    <scope>NUCLEOTIDE SEQUENCE [LARGE SCALE GENOMIC DNA]</scope>
    <source>
        <strain evidence="5 6">M105</strain>
    </source>
</reference>
<sequence>MKPERKISMSEETKTTEKASVLCVDDERNILVALRRLFRKDGYEIHLAESGAEGLEIIKREKIDLIISDMRMPSMDGAEFLSRAKDIGPNIPSILLTGFSDQESTIRAINEGRISAYVSKPWEDNDIKLKVSSLLKIRFLEGEKERLSILTQQQNEQLKAWNKDLEEKVEARVRELKEAEGMLDQAYRELSKSYDAVVKLLSHAICARENIFSREYPDLPMLAVSLAKKSELSDYMVKQIYYSSLLFELGKLALPEKLLTTPVKLMDVDDFEQFMTYPEIGASVLKGISNFTDTARIIEHHYEYINGSGGPDGLKGSDIPIGCKVLSIVKDYFLLQSGKYDGITYTARDARHFLLEHKNKLYDYQLAKLFFEISKQHEKDNEVKEEHMLSSMNLQPGMILSRDCTNKNGLMLLNEGTKLTNVMIDKLIAVEKIYACPIGVYVWLDR</sequence>
<dbReference type="Pfam" id="PF13487">
    <property type="entry name" value="HD_5"/>
    <property type="match status" value="1"/>
</dbReference>
<dbReference type="PANTHER" id="PTHR45228:SF8">
    <property type="entry name" value="TWO-COMPONENT RESPONSE REGULATOR-RELATED"/>
    <property type="match status" value="1"/>
</dbReference>
<keyword evidence="6" id="KW-1185">Reference proteome</keyword>
<gene>
    <name evidence="5" type="ORF">FLL46_26805</name>
</gene>
<keyword evidence="1" id="KW-0597">Phosphoprotein</keyword>
<feature type="coiled-coil region" evidence="2">
    <location>
        <begin position="162"/>
        <end position="189"/>
    </location>
</feature>
<dbReference type="OrthoDB" id="9802066at2"/>
<dbReference type="InterPro" id="IPR052020">
    <property type="entry name" value="Cyclic_di-GMP/3'3'-cGAMP_PDE"/>
</dbReference>
<protein>
    <submittedName>
        <fullName evidence="5">Response regulator</fullName>
    </submittedName>
</protein>
<evidence type="ECO:0000259" key="4">
    <source>
        <dbReference type="PROSITE" id="PS51832"/>
    </source>
</evidence>
<feature type="domain" description="Response regulatory" evidence="3">
    <location>
        <begin position="20"/>
        <end position="135"/>
    </location>
</feature>
<dbReference type="Proteomes" id="UP000315439">
    <property type="component" value="Unassembled WGS sequence"/>
</dbReference>
<dbReference type="Pfam" id="PF00072">
    <property type="entry name" value="Response_reg"/>
    <property type="match status" value="1"/>
</dbReference>
<evidence type="ECO:0000256" key="2">
    <source>
        <dbReference type="SAM" id="Coils"/>
    </source>
</evidence>
<feature type="domain" description="HD-GYP" evidence="4">
    <location>
        <begin position="190"/>
        <end position="386"/>
    </location>
</feature>
<dbReference type="AlphaFoldDB" id="A0A545TS99"/>
<dbReference type="SMART" id="SM00448">
    <property type="entry name" value="REC"/>
    <property type="match status" value="1"/>
</dbReference>
<name>A0A545TS99_9GAMM</name>
<evidence type="ECO:0000313" key="5">
    <source>
        <dbReference type="EMBL" id="TQV80021.1"/>
    </source>
</evidence>
<organism evidence="5 6">
    <name type="scientific">Aliikangiella coralliicola</name>
    <dbReference type="NCBI Taxonomy" id="2592383"/>
    <lineage>
        <taxon>Bacteria</taxon>
        <taxon>Pseudomonadati</taxon>
        <taxon>Pseudomonadota</taxon>
        <taxon>Gammaproteobacteria</taxon>
        <taxon>Oceanospirillales</taxon>
        <taxon>Pleioneaceae</taxon>
        <taxon>Aliikangiella</taxon>
    </lineage>
</organism>
<dbReference type="InterPro" id="IPR001789">
    <property type="entry name" value="Sig_transdc_resp-reg_receiver"/>
</dbReference>
<dbReference type="Gene3D" id="3.40.50.2300">
    <property type="match status" value="1"/>
</dbReference>